<organism evidence="2 3">
    <name type="scientific">Thermosipho atlanticus DSM 15807</name>
    <dbReference type="NCBI Taxonomy" id="1123380"/>
    <lineage>
        <taxon>Bacteria</taxon>
        <taxon>Thermotogati</taxon>
        <taxon>Thermotogota</taxon>
        <taxon>Thermotogae</taxon>
        <taxon>Thermotogales</taxon>
        <taxon>Fervidobacteriaceae</taxon>
        <taxon>Thermosipho</taxon>
    </lineage>
</organism>
<gene>
    <name evidence="2" type="ORF">SAMN02745199_1345</name>
</gene>
<keyword evidence="1" id="KW-0472">Membrane</keyword>
<name>A0A1M5TJC6_9BACT</name>
<protein>
    <recommendedName>
        <fullName evidence="4">DUF4129 domain-containing protein</fullName>
    </recommendedName>
</protein>
<dbReference type="AlphaFoldDB" id="A0A1M5TJC6"/>
<dbReference type="STRING" id="1123380.SAMN02745199_1345"/>
<accession>A0A1M5TJC6</accession>
<feature type="transmembrane region" description="Helical" evidence="1">
    <location>
        <begin position="12"/>
        <end position="33"/>
    </location>
</feature>
<reference evidence="3" key="1">
    <citation type="submission" date="2016-11" db="EMBL/GenBank/DDBJ databases">
        <authorList>
            <person name="Varghese N."/>
            <person name="Submissions S."/>
        </authorList>
    </citation>
    <scope>NUCLEOTIDE SEQUENCE [LARGE SCALE GENOMIC DNA]</scope>
    <source>
        <strain evidence="3">DSM 15807</strain>
    </source>
</reference>
<feature type="transmembrane region" description="Helical" evidence="1">
    <location>
        <begin position="111"/>
        <end position="129"/>
    </location>
</feature>
<evidence type="ECO:0000313" key="2">
    <source>
        <dbReference type="EMBL" id="SHH50799.1"/>
    </source>
</evidence>
<feature type="transmembrane region" description="Helical" evidence="1">
    <location>
        <begin position="40"/>
        <end position="63"/>
    </location>
</feature>
<proteinExistence type="predicted"/>
<dbReference type="RefSeq" id="WP_073073443.1">
    <property type="nucleotide sequence ID" value="NZ_FQXN01000005.1"/>
</dbReference>
<dbReference type="OrthoDB" id="45556at2"/>
<feature type="transmembrane region" description="Helical" evidence="1">
    <location>
        <begin position="75"/>
        <end position="104"/>
    </location>
</feature>
<dbReference type="EMBL" id="FQXN01000005">
    <property type="protein sequence ID" value="SHH50799.1"/>
    <property type="molecule type" value="Genomic_DNA"/>
</dbReference>
<sequence>MLIDILILSEFFAAFLNIDLYFLIFLALTFFAFQFKSLKWLYFVVFFGMLFVLRNPIPVILVYTYEKTKKSKQELYTFLLYFLIVAFFYELKTLLISLFLIFLVALKEKKFYYLLLIPLLFIPVTLSPYQKVSNFNVKANMQMEQPKSSYETPANTYTSQSIEQNTSTEISVSNLEIKKYDKVIFPLLMIIGAFSVLILIKFTNKPTIRIVLGIIAVVSFAYFLFLVLFPYLGRNTTLRENLTIGNQATGNIETLPTPLSTPTLSNSKVENLRKTINIVNFTIIFIAILASLILAIVVYLIWDVKKEKVLKKTSERDKEWETTDTYEVILNLDSGDLIKRVYFYIRAKIFPGYYYLTPYELSNLINDNKLSYITQLFVKSEYGGKLIKYDEEKVKAFFKEIVEKYT</sequence>
<feature type="transmembrane region" description="Helical" evidence="1">
    <location>
        <begin position="278"/>
        <end position="302"/>
    </location>
</feature>
<keyword evidence="3" id="KW-1185">Reference proteome</keyword>
<feature type="transmembrane region" description="Helical" evidence="1">
    <location>
        <begin position="210"/>
        <end position="232"/>
    </location>
</feature>
<feature type="transmembrane region" description="Helical" evidence="1">
    <location>
        <begin position="183"/>
        <end position="203"/>
    </location>
</feature>
<dbReference type="Proteomes" id="UP000242592">
    <property type="component" value="Unassembled WGS sequence"/>
</dbReference>
<keyword evidence="1" id="KW-0812">Transmembrane</keyword>
<evidence type="ECO:0000313" key="3">
    <source>
        <dbReference type="Proteomes" id="UP000242592"/>
    </source>
</evidence>
<evidence type="ECO:0008006" key="4">
    <source>
        <dbReference type="Google" id="ProtNLM"/>
    </source>
</evidence>
<keyword evidence="1" id="KW-1133">Transmembrane helix</keyword>
<evidence type="ECO:0000256" key="1">
    <source>
        <dbReference type="SAM" id="Phobius"/>
    </source>
</evidence>